<organism evidence="1">
    <name type="scientific">Rhizophora mucronata</name>
    <name type="common">Asiatic mangrove</name>
    <dbReference type="NCBI Taxonomy" id="61149"/>
    <lineage>
        <taxon>Eukaryota</taxon>
        <taxon>Viridiplantae</taxon>
        <taxon>Streptophyta</taxon>
        <taxon>Embryophyta</taxon>
        <taxon>Tracheophyta</taxon>
        <taxon>Spermatophyta</taxon>
        <taxon>Magnoliopsida</taxon>
        <taxon>eudicotyledons</taxon>
        <taxon>Gunneridae</taxon>
        <taxon>Pentapetalae</taxon>
        <taxon>rosids</taxon>
        <taxon>fabids</taxon>
        <taxon>Malpighiales</taxon>
        <taxon>Rhizophoraceae</taxon>
        <taxon>Rhizophora</taxon>
    </lineage>
</organism>
<dbReference type="AlphaFoldDB" id="A0A2P2NVY5"/>
<reference evidence="1" key="1">
    <citation type="submission" date="2018-02" db="EMBL/GenBank/DDBJ databases">
        <title>Rhizophora mucronata_Transcriptome.</title>
        <authorList>
            <person name="Meera S.P."/>
            <person name="Sreeshan A."/>
            <person name="Augustine A."/>
        </authorList>
    </citation>
    <scope>NUCLEOTIDE SEQUENCE</scope>
    <source>
        <tissue evidence="1">Leaf</tissue>
    </source>
</reference>
<evidence type="ECO:0000313" key="1">
    <source>
        <dbReference type="EMBL" id="MBX46652.1"/>
    </source>
</evidence>
<sequence>MTISSFSRARHGLFVSSKAYLPGICI</sequence>
<name>A0A2P2NVY5_RHIMU</name>
<dbReference type="EMBL" id="GGEC01066168">
    <property type="protein sequence ID" value="MBX46652.1"/>
    <property type="molecule type" value="Transcribed_RNA"/>
</dbReference>
<proteinExistence type="predicted"/>
<protein>
    <submittedName>
        <fullName evidence="1">Uncharacterized protein</fullName>
    </submittedName>
</protein>
<accession>A0A2P2NVY5</accession>